<sequence>MKAFGSAPTPDPTRIVSPTVEPPNRASPSPPFTASASTGATNTASSFTASSASSAATPSAMAMSGYLQAGHAFRPTKASPSPYNSNMHETPRYGMGAFSGSASPTIWVKIRRLPLNTTEESVRLMTMFTHEQIAEVELLPVEQSEDSGFLSANLRFRTMAGAQHAKTTLDGLLNATKEANMVVEIKSDDSPLAQRYSTDPLSANNSGSPASAASASSTIGPGQVPRFNNSGFHSLENISPQTNNAYPGHELPKPNSGVDFKNMFSPQSPIGNHLTERGRMSGKDLIAHDSADDDETSNLLKNPLAYAEINNAPPQRRATAPQIPISSMAALSLNTSAMPPPGPSSLPPFHNVMSAQSGPMSPVDKGGFNGYPVAFGRQAFPPVNPADQNPPCNTLYVGNLPGDASEEELKGVFVKQRGYKRLCFRTKQNGPMCFVEFEDVSFATKALHELYGTPLHNSTKGGIRLSFSKNPLGVRSGQAPSHANSNQMGGMHQPMPGSANGFPLANRPPPGLGLTVPPPGLGSGRGYPYMNAGHGNGVFGGLANYGWNGPVYNDNDDPKRKRNLFTGNYPPRHNYMVGK</sequence>
<comment type="caution">
    <text evidence="6">The sequence shown here is derived from an EMBL/GenBank/DDBJ whole genome shotgun (WGS) entry which is preliminary data.</text>
</comment>
<dbReference type="Pfam" id="PF00076">
    <property type="entry name" value="RRM_1"/>
    <property type="match status" value="1"/>
</dbReference>
<dbReference type="Proteomes" id="UP000265631">
    <property type="component" value="Unassembled WGS sequence"/>
</dbReference>
<keyword evidence="7" id="KW-1185">Reference proteome</keyword>
<dbReference type="FunFam" id="3.30.70.330:FF:000089">
    <property type="entry name" value="RNA binding protein"/>
    <property type="match status" value="1"/>
</dbReference>
<dbReference type="SUPFAM" id="SSF54928">
    <property type="entry name" value="RNA-binding domain, RBD"/>
    <property type="match status" value="1"/>
</dbReference>
<keyword evidence="2 3" id="KW-0694">RNA-binding</keyword>
<evidence type="ECO:0000256" key="1">
    <source>
        <dbReference type="ARBA" id="ARBA00022553"/>
    </source>
</evidence>
<evidence type="ECO:0000256" key="3">
    <source>
        <dbReference type="PROSITE-ProRule" id="PRU00176"/>
    </source>
</evidence>
<dbReference type="PROSITE" id="PS50102">
    <property type="entry name" value="RRM"/>
    <property type="match status" value="1"/>
</dbReference>
<gene>
    <name evidence="6" type="ORF">FIE12Z_4824</name>
</gene>
<evidence type="ECO:0000256" key="4">
    <source>
        <dbReference type="SAM" id="MobiDB-lite"/>
    </source>
</evidence>
<dbReference type="InterPro" id="IPR012677">
    <property type="entry name" value="Nucleotide-bd_a/b_plait_sf"/>
</dbReference>
<evidence type="ECO:0000313" key="7">
    <source>
        <dbReference type="Proteomes" id="UP000265631"/>
    </source>
</evidence>
<feature type="region of interest" description="Disordered" evidence="4">
    <location>
        <begin position="1"/>
        <end position="45"/>
    </location>
</feature>
<evidence type="ECO:0000313" key="6">
    <source>
        <dbReference type="EMBL" id="RFN50878.1"/>
    </source>
</evidence>
<dbReference type="AlphaFoldDB" id="A0A395MSD8"/>
<dbReference type="CDD" id="cd12245">
    <property type="entry name" value="RRM_scw1_like"/>
    <property type="match status" value="1"/>
</dbReference>
<organism evidence="6 7">
    <name type="scientific">Fusarium flagelliforme</name>
    <dbReference type="NCBI Taxonomy" id="2675880"/>
    <lineage>
        <taxon>Eukaryota</taxon>
        <taxon>Fungi</taxon>
        <taxon>Dikarya</taxon>
        <taxon>Ascomycota</taxon>
        <taxon>Pezizomycotina</taxon>
        <taxon>Sordariomycetes</taxon>
        <taxon>Hypocreomycetidae</taxon>
        <taxon>Hypocreales</taxon>
        <taxon>Nectriaceae</taxon>
        <taxon>Fusarium</taxon>
        <taxon>Fusarium incarnatum-equiseti species complex</taxon>
    </lineage>
</organism>
<dbReference type="STRING" id="2594813.A0A395MSD8"/>
<dbReference type="GO" id="GO:0003723">
    <property type="term" value="F:RNA binding"/>
    <property type="evidence" value="ECO:0007669"/>
    <property type="project" value="UniProtKB-UniRule"/>
</dbReference>
<evidence type="ECO:0000259" key="5">
    <source>
        <dbReference type="PROSITE" id="PS50102"/>
    </source>
</evidence>
<reference evidence="6 7" key="1">
    <citation type="journal article" date="2018" name="PLoS Pathog.">
        <title>Evolution of structural diversity of trichothecenes, a family of toxins produced by plant pathogenic and entomopathogenic fungi.</title>
        <authorList>
            <person name="Proctor R.H."/>
            <person name="McCormick S.P."/>
            <person name="Kim H.S."/>
            <person name="Cardoza R.E."/>
            <person name="Stanley A.M."/>
            <person name="Lindo L."/>
            <person name="Kelly A."/>
            <person name="Brown D.W."/>
            <person name="Lee T."/>
            <person name="Vaughan M.M."/>
            <person name="Alexander N.J."/>
            <person name="Busman M."/>
            <person name="Gutierrez S."/>
        </authorList>
    </citation>
    <scope>NUCLEOTIDE SEQUENCE [LARGE SCALE GENOMIC DNA]</scope>
    <source>
        <strain evidence="6 7">NRRL 13405</strain>
    </source>
</reference>
<name>A0A395MSD8_9HYPO</name>
<proteinExistence type="predicted"/>
<keyword evidence="1" id="KW-0597">Phosphoprotein</keyword>
<dbReference type="SMART" id="SM00360">
    <property type="entry name" value="RRM"/>
    <property type="match status" value="1"/>
</dbReference>
<feature type="compositionally biased region" description="Polar residues" evidence="4">
    <location>
        <begin position="226"/>
        <end position="245"/>
    </location>
</feature>
<feature type="compositionally biased region" description="Low complexity" evidence="4">
    <location>
        <begin position="32"/>
        <end position="45"/>
    </location>
</feature>
<feature type="domain" description="RRM" evidence="5">
    <location>
        <begin position="393"/>
        <end position="470"/>
    </location>
</feature>
<dbReference type="EMBL" id="PXXK01000124">
    <property type="protein sequence ID" value="RFN50878.1"/>
    <property type="molecule type" value="Genomic_DNA"/>
</dbReference>
<accession>A0A395MSD8</accession>
<feature type="region of interest" description="Disordered" evidence="4">
    <location>
        <begin position="191"/>
        <end position="277"/>
    </location>
</feature>
<dbReference type="Gene3D" id="3.30.70.330">
    <property type="match status" value="1"/>
</dbReference>
<feature type="compositionally biased region" description="Low complexity" evidence="4">
    <location>
        <begin position="202"/>
        <end position="217"/>
    </location>
</feature>
<evidence type="ECO:0000256" key="2">
    <source>
        <dbReference type="ARBA" id="ARBA00022884"/>
    </source>
</evidence>
<dbReference type="PANTHER" id="PTHR10501">
    <property type="entry name" value="U1 SMALL NUCLEAR RIBONUCLEOPROTEIN A/U2 SMALL NUCLEAR RIBONUCLEOPROTEIN B"/>
    <property type="match status" value="1"/>
</dbReference>
<dbReference type="InterPro" id="IPR035979">
    <property type="entry name" value="RBD_domain_sf"/>
</dbReference>
<dbReference type="InterPro" id="IPR000504">
    <property type="entry name" value="RRM_dom"/>
</dbReference>
<protein>
    <submittedName>
        <fullName evidence="6">Rna binding protein</fullName>
    </submittedName>
</protein>